<feature type="region of interest" description="Disordered" evidence="1">
    <location>
        <begin position="76"/>
        <end position="161"/>
    </location>
</feature>
<proteinExistence type="predicted"/>
<dbReference type="EMBL" id="JAWQEG010002544">
    <property type="protein sequence ID" value="KAK3871252.1"/>
    <property type="molecule type" value="Genomic_DNA"/>
</dbReference>
<evidence type="ECO:0000256" key="1">
    <source>
        <dbReference type="SAM" id="MobiDB-lite"/>
    </source>
</evidence>
<dbReference type="AlphaFoldDB" id="A0AAE1KEZ6"/>
<dbReference type="PANTHER" id="PTHR32026:SF10">
    <property type="entry name" value="METHYLTRANSFERASE-LIKE PROTEIN 24-RELATED"/>
    <property type="match status" value="1"/>
</dbReference>
<comment type="caution">
    <text evidence="4">The sequence shown here is derived from an EMBL/GenBank/DDBJ whole genome shotgun (WGS) entry which is preliminary data.</text>
</comment>
<keyword evidence="5" id="KW-1185">Reference proteome</keyword>
<dbReference type="Proteomes" id="UP001286313">
    <property type="component" value="Unassembled WGS sequence"/>
</dbReference>
<feature type="transmembrane region" description="Helical" evidence="2">
    <location>
        <begin position="7"/>
        <end position="25"/>
    </location>
</feature>
<evidence type="ECO:0000313" key="4">
    <source>
        <dbReference type="EMBL" id="KAK3871252.1"/>
    </source>
</evidence>
<feature type="compositionally biased region" description="Basic and acidic residues" evidence="1">
    <location>
        <begin position="90"/>
        <end position="134"/>
    </location>
</feature>
<evidence type="ECO:0000313" key="5">
    <source>
        <dbReference type="Proteomes" id="UP001286313"/>
    </source>
</evidence>
<keyword evidence="2" id="KW-1133">Transmembrane helix</keyword>
<dbReference type="InterPro" id="IPR025714">
    <property type="entry name" value="Methyltranfer_dom"/>
</dbReference>
<keyword evidence="2" id="KW-0812">Transmembrane</keyword>
<name>A0AAE1KEZ6_PETCI</name>
<keyword evidence="2" id="KW-0472">Membrane</keyword>
<accession>A0AAE1KEZ6</accession>
<evidence type="ECO:0000259" key="3">
    <source>
        <dbReference type="Pfam" id="PF13383"/>
    </source>
</evidence>
<dbReference type="PANTHER" id="PTHR32026">
    <property type="entry name" value="METHYLTRANSFERASE-LIKE PROTEIN 24"/>
    <property type="match status" value="1"/>
</dbReference>
<gene>
    <name evidence="4" type="ORF">Pcinc_023592</name>
</gene>
<dbReference type="InterPro" id="IPR026913">
    <property type="entry name" value="METTL24"/>
</dbReference>
<protein>
    <recommendedName>
        <fullName evidence="3">Methyltransferase domain-containing protein</fullName>
    </recommendedName>
</protein>
<sequence>MVRCCGIIRWCLLVIITMVAFHLYHDTHTYTPNSSSSGVHYVHISGGQTTWPFTPTASGESIIIARTNISTTTTRTHTGITPQQQTQYKVHREREDQRDTRQGKYKARVEGKTRQGRYKVDGDGGYKVDRERGDGTSYLTTLNRGRHDSGHHMGRRVSSKKQQNIMDERMYVPKPSEGITTSNNNQLDKESNNNNREKGGGALGDYTGEHIPTTEIRTVYNMMETSTTHPQHHHHHHHTITTTTTITTEEGKNIVGDEMDVPGLYVLRSALEELLALLSTITYRCRKLLRMGGYYCNHKPDGEKKVCQDGLLSPRDNYCLVYSLGVGHDLSFDLHEDFYGCDVFTFDSDRDHDHYPTFYSNRLAFYKVRVGTDFVKETQYQADKLWAGPYDVYYWPLPALMDRLGHTHSLLYYLKIDVEGTEWDILTHLLDHSDILWRTQQLGLEIHLDKLKNDTTGQQTTTTTTHLLQVVNKYIRVVRGLEERGFHLTHWEPNYRLPKSVTLAGITFHLYSETLWVNPDAWAINNKPSRQPRPLKLM</sequence>
<reference evidence="4" key="1">
    <citation type="submission" date="2023-10" db="EMBL/GenBank/DDBJ databases">
        <title>Genome assemblies of two species of porcelain crab, Petrolisthes cinctipes and Petrolisthes manimaculis (Anomura: Porcellanidae).</title>
        <authorList>
            <person name="Angst P."/>
        </authorList>
    </citation>
    <scope>NUCLEOTIDE SEQUENCE</scope>
    <source>
        <strain evidence="4">PB745_01</strain>
        <tissue evidence="4">Gill</tissue>
    </source>
</reference>
<organism evidence="4 5">
    <name type="scientific">Petrolisthes cinctipes</name>
    <name type="common">Flat porcelain crab</name>
    <dbReference type="NCBI Taxonomy" id="88211"/>
    <lineage>
        <taxon>Eukaryota</taxon>
        <taxon>Metazoa</taxon>
        <taxon>Ecdysozoa</taxon>
        <taxon>Arthropoda</taxon>
        <taxon>Crustacea</taxon>
        <taxon>Multicrustacea</taxon>
        <taxon>Malacostraca</taxon>
        <taxon>Eumalacostraca</taxon>
        <taxon>Eucarida</taxon>
        <taxon>Decapoda</taxon>
        <taxon>Pleocyemata</taxon>
        <taxon>Anomura</taxon>
        <taxon>Galatheoidea</taxon>
        <taxon>Porcellanidae</taxon>
        <taxon>Petrolisthes</taxon>
    </lineage>
</organism>
<feature type="region of interest" description="Disordered" evidence="1">
    <location>
        <begin position="174"/>
        <end position="208"/>
    </location>
</feature>
<dbReference type="Pfam" id="PF13383">
    <property type="entry name" value="Methyltransf_22"/>
    <property type="match status" value="1"/>
</dbReference>
<feature type="compositionally biased region" description="Basic and acidic residues" evidence="1">
    <location>
        <begin position="187"/>
        <end position="199"/>
    </location>
</feature>
<evidence type="ECO:0000256" key="2">
    <source>
        <dbReference type="SAM" id="Phobius"/>
    </source>
</evidence>
<feature type="domain" description="Methyltransferase" evidence="3">
    <location>
        <begin position="283"/>
        <end position="449"/>
    </location>
</feature>